<dbReference type="EMBL" id="CP090065">
    <property type="protein sequence ID" value="UVO10131.1"/>
    <property type="molecule type" value="Genomic_DNA"/>
</dbReference>
<organism evidence="1 2">
    <name type="scientific">Pectobacterium polonicum</name>
    <dbReference type="NCBI Taxonomy" id="2485124"/>
    <lineage>
        <taxon>Bacteria</taxon>
        <taxon>Pseudomonadati</taxon>
        <taxon>Pseudomonadota</taxon>
        <taxon>Gammaproteobacteria</taxon>
        <taxon>Enterobacterales</taxon>
        <taxon>Pectobacteriaceae</taxon>
        <taxon>Pectobacterium</taxon>
    </lineage>
</organism>
<sequence length="93" mass="10649">MQLRSPSYTSISQWTQSVNVNIKEPTLEKSRILSLVGCYMYPLAEPAMSQMKMMFTKRLSQRDYNALEGEATARVKVLNKMMQLGMSISKHNT</sequence>
<name>A0AAE9T1S0_9GAMM</name>
<gene>
    <name evidence="1" type="ORF">LW347_09405</name>
</gene>
<dbReference type="KEGG" id="ppoo:LW347_09405"/>
<evidence type="ECO:0000313" key="2">
    <source>
        <dbReference type="Proteomes" id="UP001059272"/>
    </source>
</evidence>
<evidence type="ECO:0000313" key="1">
    <source>
        <dbReference type="EMBL" id="UVO10131.1"/>
    </source>
</evidence>
<reference evidence="1" key="1">
    <citation type="submission" date="2021-12" db="EMBL/GenBank/DDBJ databases">
        <title>Genome sequence of novel Pectobacterium sp. causing blackleg.</title>
        <authorList>
            <person name="Wang J."/>
        </authorList>
    </citation>
    <scope>NUCLEOTIDE SEQUENCE</scope>
    <source>
        <strain evidence="1">BY21311</strain>
    </source>
</reference>
<accession>A0AAE9T1S0</accession>
<protein>
    <submittedName>
        <fullName evidence="1">Uncharacterized protein</fullName>
    </submittedName>
</protein>
<dbReference type="AlphaFoldDB" id="A0AAE9T1S0"/>
<dbReference type="RefSeq" id="WP_258884861.1">
    <property type="nucleotide sequence ID" value="NZ_CP090065.1"/>
</dbReference>
<proteinExistence type="predicted"/>
<dbReference type="Proteomes" id="UP001059272">
    <property type="component" value="Chromosome"/>
</dbReference>